<evidence type="ECO:0000313" key="10">
    <source>
        <dbReference type="EMBL" id="BAQ44844.1"/>
    </source>
</evidence>
<reference evidence="11" key="2">
    <citation type="submission" date="2015-01" db="EMBL/GenBank/DDBJ databases">
        <title>Complete genome sequence of Methylobacterium aquaticum strain 22A.</title>
        <authorList>
            <person name="Tani A."/>
            <person name="Ogura Y."/>
            <person name="Hayashi T."/>
        </authorList>
    </citation>
    <scope>NUCLEOTIDE SEQUENCE [LARGE SCALE GENOMIC DNA]</scope>
    <source>
        <strain evidence="11">MA-22A</strain>
    </source>
</reference>
<evidence type="ECO:0000259" key="9">
    <source>
        <dbReference type="PROSITE" id="PS50928"/>
    </source>
</evidence>
<evidence type="ECO:0000256" key="8">
    <source>
        <dbReference type="RuleBase" id="RU363032"/>
    </source>
</evidence>
<evidence type="ECO:0000256" key="4">
    <source>
        <dbReference type="ARBA" id="ARBA00022475"/>
    </source>
</evidence>
<dbReference type="STRING" id="270351.Maq22A_c07595"/>
<keyword evidence="4" id="KW-1003">Cell membrane</keyword>
<evidence type="ECO:0000256" key="5">
    <source>
        <dbReference type="ARBA" id="ARBA00022692"/>
    </source>
</evidence>
<comment type="similarity">
    <text evidence="2">Belongs to the binding-protein-dependent transport system permease family. CysTW subfamily.</text>
</comment>
<evidence type="ECO:0000256" key="3">
    <source>
        <dbReference type="ARBA" id="ARBA00022448"/>
    </source>
</evidence>
<evidence type="ECO:0000256" key="7">
    <source>
        <dbReference type="ARBA" id="ARBA00023136"/>
    </source>
</evidence>
<dbReference type="Proteomes" id="UP000061432">
    <property type="component" value="Chromosome"/>
</dbReference>
<organism evidence="10 11">
    <name type="scientific">Methylobacterium aquaticum</name>
    <dbReference type="NCBI Taxonomy" id="270351"/>
    <lineage>
        <taxon>Bacteria</taxon>
        <taxon>Pseudomonadati</taxon>
        <taxon>Pseudomonadota</taxon>
        <taxon>Alphaproteobacteria</taxon>
        <taxon>Hyphomicrobiales</taxon>
        <taxon>Methylobacteriaceae</taxon>
        <taxon>Methylobacterium</taxon>
    </lineage>
</organism>
<keyword evidence="5 8" id="KW-0812">Transmembrane</keyword>
<feature type="transmembrane region" description="Helical" evidence="8">
    <location>
        <begin position="115"/>
        <end position="139"/>
    </location>
</feature>
<dbReference type="PANTHER" id="PTHR42929">
    <property type="entry name" value="INNER MEMBRANE ABC TRANSPORTER PERMEASE PROTEIN YDCU-RELATED-RELATED"/>
    <property type="match status" value="1"/>
</dbReference>
<dbReference type="EMBL" id="AP014704">
    <property type="protein sequence ID" value="BAQ44844.1"/>
    <property type="molecule type" value="Genomic_DNA"/>
</dbReference>
<sequence>MTAALAVPPPDMPNPRRLPAGPALLAAIVAVNLLGFVAPVLNLLRLSFLKVDAIGTLRQSFDLSSWRAILTDGFYAELLFDSVRTCALITGLTLVLSYPIALLIHRCRGTVRTLLLVLVITPLLTSAVVRTYGWVALLYDQGLVNGVLIALGMSAPLRLMFNTVGVVIGLTEILMPYMILSLLAGFGRLDPRCEEAATTLGASPLRTFLRVVLPLTLPGIALGCLLTFVLALSSFITPKLLGGGRVFLLATEIYDQAMVTLNWPLAAALSIVILAMFGLALVLYGRLVRKIG</sequence>
<dbReference type="GO" id="GO:0055085">
    <property type="term" value="P:transmembrane transport"/>
    <property type="evidence" value="ECO:0007669"/>
    <property type="project" value="InterPro"/>
</dbReference>
<dbReference type="PROSITE" id="PS50928">
    <property type="entry name" value="ABC_TM1"/>
    <property type="match status" value="1"/>
</dbReference>
<gene>
    <name evidence="10" type="primary">potB</name>
    <name evidence="10" type="ORF">Maq22A_c07595</name>
</gene>
<dbReference type="GO" id="GO:0005886">
    <property type="term" value="C:plasma membrane"/>
    <property type="evidence" value="ECO:0007669"/>
    <property type="project" value="UniProtKB-SubCell"/>
</dbReference>
<dbReference type="CDD" id="cd06261">
    <property type="entry name" value="TM_PBP2"/>
    <property type="match status" value="1"/>
</dbReference>
<dbReference type="PATRIC" id="fig|270351.10.peg.1447"/>
<dbReference type="Gene3D" id="1.10.3720.10">
    <property type="entry name" value="MetI-like"/>
    <property type="match status" value="1"/>
</dbReference>
<keyword evidence="6 8" id="KW-1133">Transmembrane helix</keyword>
<keyword evidence="7 8" id="KW-0472">Membrane</keyword>
<dbReference type="InterPro" id="IPR000515">
    <property type="entry name" value="MetI-like"/>
</dbReference>
<proteinExistence type="inferred from homology"/>
<comment type="subcellular location">
    <subcellularLocation>
        <location evidence="1 8">Cell membrane</location>
        <topology evidence="1 8">Multi-pass membrane protein</topology>
    </subcellularLocation>
</comment>
<dbReference type="Pfam" id="PF00528">
    <property type="entry name" value="BPD_transp_1"/>
    <property type="match status" value="1"/>
</dbReference>
<feature type="domain" description="ABC transmembrane type-1" evidence="9">
    <location>
        <begin position="79"/>
        <end position="284"/>
    </location>
</feature>
<name>A0A0C6FIC4_9HYPH</name>
<feature type="transmembrane region" description="Helical" evidence="8">
    <location>
        <begin position="82"/>
        <end position="103"/>
    </location>
</feature>
<dbReference type="InterPro" id="IPR035906">
    <property type="entry name" value="MetI-like_sf"/>
</dbReference>
<feature type="transmembrane region" description="Helical" evidence="8">
    <location>
        <begin position="207"/>
        <end position="236"/>
    </location>
</feature>
<evidence type="ECO:0000313" key="11">
    <source>
        <dbReference type="Proteomes" id="UP000061432"/>
    </source>
</evidence>
<feature type="transmembrane region" description="Helical" evidence="8">
    <location>
        <begin position="159"/>
        <end position="186"/>
    </location>
</feature>
<accession>A0A0C6FIC4</accession>
<protein>
    <submittedName>
        <fullName evidence="10">Polyamine ABC transporter permease</fullName>
    </submittedName>
</protein>
<keyword evidence="3 8" id="KW-0813">Transport</keyword>
<feature type="transmembrane region" description="Helical" evidence="8">
    <location>
        <begin position="21"/>
        <end position="41"/>
    </location>
</feature>
<dbReference type="PANTHER" id="PTHR42929:SF5">
    <property type="entry name" value="ABC TRANSPORTER PERMEASE PROTEIN"/>
    <property type="match status" value="1"/>
</dbReference>
<dbReference type="RefSeq" id="WP_244533479.1">
    <property type="nucleotide sequence ID" value="NZ_AP014704.1"/>
</dbReference>
<dbReference type="KEGG" id="maqu:Maq22A_c07595"/>
<dbReference type="AlphaFoldDB" id="A0A0C6FIC4"/>
<reference evidence="10 11" key="1">
    <citation type="journal article" date="2015" name="Genome Announc.">
        <title>Complete Genome Sequence of Methylobacterium aquaticum Strain 22A, Isolated from Racomitrium japonicum Moss.</title>
        <authorList>
            <person name="Tani A."/>
            <person name="Ogura Y."/>
            <person name="Hayashi T."/>
            <person name="Kimbara K."/>
        </authorList>
    </citation>
    <scope>NUCLEOTIDE SEQUENCE [LARGE SCALE GENOMIC DNA]</scope>
    <source>
        <strain evidence="10 11">MA-22A</strain>
    </source>
</reference>
<evidence type="ECO:0000256" key="6">
    <source>
        <dbReference type="ARBA" id="ARBA00022989"/>
    </source>
</evidence>
<evidence type="ECO:0000256" key="2">
    <source>
        <dbReference type="ARBA" id="ARBA00007069"/>
    </source>
</evidence>
<evidence type="ECO:0000256" key="1">
    <source>
        <dbReference type="ARBA" id="ARBA00004651"/>
    </source>
</evidence>
<feature type="transmembrane region" description="Helical" evidence="8">
    <location>
        <begin position="263"/>
        <end position="284"/>
    </location>
</feature>
<dbReference type="SUPFAM" id="SSF161098">
    <property type="entry name" value="MetI-like"/>
    <property type="match status" value="1"/>
</dbReference>